<dbReference type="GO" id="GO:0019450">
    <property type="term" value="P:L-cysteine catabolic process to pyruvate"/>
    <property type="evidence" value="ECO:0007669"/>
    <property type="project" value="UniProtKB-UniRule"/>
</dbReference>
<dbReference type="Proteomes" id="UP000198906">
    <property type="component" value="Unassembled WGS sequence"/>
</dbReference>
<dbReference type="EMBL" id="FMHU01000002">
    <property type="protein sequence ID" value="SCL25627.1"/>
    <property type="molecule type" value="Genomic_DNA"/>
</dbReference>
<reference evidence="10" key="1">
    <citation type="submission" date="2016-06" db="EMBL/GenBank/DDBJ databases">
        <authorList>
            <person name="Varghese N."/>
        </authorList>
    </citation>
    <scope>NUCLEOTIDE SEQUENCE [LARGE SCALE GENOMIC DNA]</scope>
    <source>
        <strain evidence="10">DSM 46123</strain>
    </source>
</reference>
<dbReference type="FunFam" id="3.40.50.1100:FF:000015">
    <property type="entry name" value="Cysteine synthase B"/>
    <property type="match status" value="1"/>
</dbReference>
<evidence type="ECO:0000256" key="4">
    <source>
        <dbReference type="ARBA" id="ARBA00022898"/>
    </source>
</evidence>
<dbReference type="GO" id="GO:0016829">
    <property type="term" value="F:lyase activity"/>
    <property type="evidence" value="ECO:0007669"/>
    <property type="project" value="UniProtKB-KW"/>
</dbReference>
<comment type="cofactor">
    <cofactor evidence="1 7">
        <name>pyridoxal 5'-phosphate</name>
        <dbReference type="ChEBI" id="CHEBI:597326"/>
    </cofactor>
</comment>
<organism evidence="9 10">
    <name type="scientific">Micromonospora inyonensis</name>
    <dbReference type="NCBI Taxonomy" id="47866"/>
    <lineage>
        <taxon>Bacteria</taxon>
        <taxon>Bacillati</taxon>
        <taxon>Actinomycetota</taxon>
        <taxon>Actinomycetes</taxon>
        <taxon>Micromonosporales</taxon>
        <taxon>Micromonosporaceae</taxon>
        <taxon>Micromonospora</taxon>
    </lineage>
</organism>
<dbReference type="PANTHER" id="PTHR10314">
    <property type="entry name" value="CYSTATHIONINE BETA-SYNTHASE"/>
    <property type="match status" value="1"/>
</dbReference>
<evidence type="ECO:0000313" key="9">
    <source>
        <dbReference type="EMBL" id="SCL25627.1"/>
    </source>
</evidence>
<dbReference type="AlphaFoldDB" id="A0A1C6S823"/>
<evidence type="ECO:0000256" key="2">
    <source>
        <dbReference type="ARBA" id="ARBA00004496"/>
    </source>
</evidence>
<dbReference type="STRING" id="47866.GA0074694_4275"/>
<dbReference type="SUPFAM" id="SSF53686">
    <property type="entry name" value="Tryptophan synthase beta subunit-like PLP-dependent enzymes"/>
    <property type="match status" value="1"/>
</dbReference>
<comment type="function">
    <text evidence="7">A cysteine desulfhydrase that generates hydrogen sulfide, H(2)S. The H(2)S produced by this enzyme modulates the balance between respiration and glycolysis, and contributes to redox homeostasis. Probably eliminates toxic levels of Cys (which can induce oxidative stress).</text>
</comment>
<evidence type="ECO:0000256" key="6">
    <source>
        <dbReference type="ARBA" id="ARBA00055251"/>
    </source>
</evidence>
<evidence type="ECO:0000256" key="3">
    <source>
        <dbReference type="ARBA" id="ARBA00022490"/>
    </source>
</evidence>
<feature type="domain" description="Tryptophan synthase beta chain-like PALP" evidence="8">
    <location>
        <begin position="39"/>
        <end position="322"/>
    </location>
</feature>
<evidence type="ECO:0000256" key="7">
    <source>
        <dbReference type="HAMAP-Rule" id="MF_00868"/>
    </source>
</evidence>
<gene>
    <name evidence="7" type="primary">cds1</name>
    <name evidence="9" type="ORF">GA0074694_4275</name>
</gene>
<dbReference type="InterPro" id="IPR036052">
    <property type="entry name" value="TrpB-like_PALP_sf"/>
</dbReference>
<comment type="catalytic activity">
    <reaction evidence="7">
        <text>L-cysteine + H2O = hydrogen sulfide + pyruvate + NH4(+) + H(+)</text>
        <dbReference type="Rhea" id="RHEA:24931"/>
        <dbReference type="ChEBI" id="CHEBI:15361"/>
        <dbReference type="ChEBI" id="CHEBI:15377"/>
        <dbReference type="ChEBI" id="CHEBI:15378"/>
        <dbReference type="ChEBI" id="CHEBI:28938"/>
        <dbReference type="ChEBI" id="CHEBI:29919"/>
        <dbReference type="ChEBI" id="CHEBI:35235"/>
        <dbReference type="EC" id="4.4.1.1"/>
    </reaction>
</comment>
<keyword evidence="5 7" id="KW-0456">Lyase</keyword>
<dbReference type="RefSeq" id="WP_425413627.1">
    <property type="nucleotide sequence ID" value="NZ_FMHU01000002.1"/>
</dbReference>
<keyword evidence="3 7" id="KW-0963">Cytoplasm</keyword>
<evidence type="ECO:0000256" key="1">
    <source>
        <dbReference type="ARBA" id="ARBA00001933"/>
    </source>
</evidence>
<dbReference type="Pfam" id="PF00291">
    <property type="entry name" value="PALP"/>
    <property type="match status" value="1"/>
</dbReference>
<evidence type="ECO:0000259" key="8">
    <source>
        <dbReference type="Pfam" id="PF00291"/>
    </source>
</evidence>
<keyword evidence="10" id="KW-1185">Reference proteome</keyword>
<comment type="subcellular location">
    <subcellularLocation>
        <location evidence="2">Cytoplasm</location>
    </subcellularLocation>
</comment>
<dbReference type="Gene3D" id="3.40.50.1100">
    <property type="match status" value="2"/>
</dbReference>
<dbReference type="HAMAP" id="MF_00868">
    <property type="entry name" value="Cds1"/>
    <property type="match status" value="1"/>
</dbReference>
<dbReference type="GO" id="GO:0030170">
    <property type="term" value="F:pyridoxal phosphate binding"/>
    <property type="evidence" value="ECO:0007669"/>
    <property type="project" value="UniProtKB-UniRule"/>
</dbReference>
<comment type="similarity">
    <text evidence="7">Belongs to the cysteine synthase/cystathionine beta-synthase family. Cds1 subfamily.</text>
</comment>
<dbReference type="InterPro" id="IPR047586">
    <property type="entry name" value="Cds1"/>
</dbReference>
<protein>
    <recommendedName>
        <fullName evidence="7">L-cysteine desulfhydrase Cds1</fullName>
        <ecNumber evidence="7">4.4.1.1</ecNumber>
    </recommendedName>
</protein>
<dbReference type="GO" id="GO:0005737">
    <property type="term" value="C:cytoplasm"/>
    <property type="evidence" value="ECO:0007669"/>
    <property type="project" value="UniProtKB-SubCell"/>
</dbReference>
<proteinExistence type="inferred from homology"/>
<accession>A0A1C6S823</accession>
<dbReference type="EC" id="4.4.1.1" evidence="7"/>
<comment type="function">
    <text evidence="6">A cysteine desulfhydrase that generates hydrogen sulfide, H(2)S. The H(2)S produced by this enzyme stimulates respiration in M.tuberculosis, mediated primarily via cytochrome bd with a lesser contribution from cytochrome bc1/aa3. H(2)S modulates the balance between respiration and glycolysis, and also contributes to redox homeostasis. Probably eliminates toxic levels of Cys (which can induce oxidative stress).</text>
</comment>
<feature type="modified residue" description="N6-(pyridoxal phosphate)lysine" evidence="7">
    <location>
        <position position="60"/>
    </location>
</feature>
<keyword evidence="4 7" id="KW-0663">Pyridoxal phosphate</keyword>
<dbReference type="InterPro" id="IPR001926">
    <property type="entry name" value="TrpB-like_PALP"/>
</dbReference>
<evidence type="ECO:0000256" key="5">
    <source>
        <dbReference type="ARBA" id="ARBA00023239"/>
    </source>
</evidence>
<name>A0A1C6S823_9ACTN</name>
<dbReference type="InterPro" id="IPR050214">
    <property type="entry name" value="Cys_Synth/Cystath_Beta-Synth"/>
</dbReference>
<evidence type="ECO:0000313" key="10">
    <source>
        <dbReference type="Proteomes" id="UP000198906"/>
    </source>
</evidence>
<sequence>MTMREQTRVDRTWVDEAVRRVEADANRSSDTHLLTFDLPGRHDVDVYLKDESSHPTGSLKHRLARSLFLYALCNGWIGPTTTVVEASSGSTAVSEAYFARLLNLPFIAVVPATTSPAKLELIEWHGGRCQMVNHPGQVYDEARRLAAELDGHYLDQFTYAERATDWRGNNNIAESIFAQMSGEARPVPTWIVASAGTGGTAATIGRYLRYRRHPTRLLVPDPENSVFLDAWRLGDRGLRSASGSRIEGIGRPRVEPSFVPEVIDEMVRVPDAASVAAMLWASRRLGRRVGPSTGTSMWATLQLVAELQRDGERGSVVSLICDGGERYASTYYDPSWRAEHGIDVTPYAAALDEYERSGSLASVVTEKPSYSS</sequence>